<evidence type="ECO:0000313" key="1">
    <source>
        <dbReference type="EMBL" id="KAF5664257.1"/>
    </source>
</evidence>
<name>A0A8H5T6X5_FUSHE</name>
<gene>
    <name evidence="1" type="ORF">FHETE_7139</name>
</gene>
<keyword evidence="2" id="KW-1185">Reference proteome</keyword>
<evidence type="ECO:0000313" key="2">
    <source>
        <dbReference type="Proteomes" id="UP000567885"/>
    </source>
</evidence>
<organism evidence="1 2">
    <name type="scientific">Fusarium heterosporum</name>
    <dbReference type="NCBI Taxonomy" id="42747"/>
    <lineage>
        <taxon>Eukaryota</taxon>
        <taxon>Fungi</taxon>
        <taxon>Dikarya</taxon>
        <taxon>Ascomycota</taxon>
        <taxon>Pezizomycotina</taxon>
        <taxon>Sordariomycetes</taxon>
        <taxon>Hypocreomycetidae</taxon>
        <taxon>Hypocreales</taxon>
        <taxon>Nectriaceae</taxon>
        <taxon>Fusarium</taxon>
        <taxon>Fusarium heterosporum species complex</taxon>
    </lineage>
</organism>
<accession>A0A8H5T6X5</accession>
<reference evidence="1 2" key="1">
    <citation type="submission" date="2020-05" db="EMBL/GenBank/DDBJ databases">
        <title>Identification and distribution of gene clusters putatively required for synthesis of sphingolipid metabolism inhibitors in phylogenetically diverse species of the filamentous fungus Fusarium.</title>
        <authorList>
            <person name="Kim H.-S."/>
            <person name="Busman M."/>
            <person name="Brown D.W."/>
            <person name="Divon H."/>
            <person name="Uhlig S."/>
            <person name="Proctor R.H."/>
        </authorList>
    </citation>
    <scope>NUCLEOTIDE SEQUENCE [LARGE SCALE GENOMIC DNA]</scope>
    <source>
        <strain evidence="1 2">NRRL 20693</strain>
    </source>
</reference>
<proteinExistence type="predicted"/>
<protein>
    <submittedName>
        <fullName evidence="1">Uncharacterized protein</fullName>
    </submittedName>
</protein>
<dbReference type="AlphaFoldDB" id="A0A8H5T6X5"/>
<comment type="caution">
    <text evidence="1">The sequence shown here is derived from an EMBL/GenBank/DDBJ whole genome shotgun (WGS) entry which is preliminary data.</text>
</comment>
<dbReference type="EMBL" id="JAAGWQ010000135">
    <property type="protein sequence ID" value="KAF5664257.1"/>
    <property type="molecule type" value="Genomic_DNA"/>
</dbReference>
<sequence length="98" mass="11656">MSYNRDRTTRHTARQIQLLYALHRESYQRFAYLITEEDISLANQLEPCWTHKLGDSEVLHIPWEWTFKQGSLSEVLGCFRVNAQELLAQENDERQESD</sequence>
<dbReference type="Proteomes" id="UP000567885">
    <property type="component" value="Unassembled WGS sequence"/>
</dbReference>
<dbReference type="OrthoDB" id="4989231at2759"/>